<dbReference type="Proteomes" id="UP001497444">
    <property type="component" value="Unassembled WGS sequence"/>
</dbReference>
<organism evidence="1 2">
    <name type="scientific">Sphagnum jensenii</name>
    <dbReference type="NCBI Taxonomy" id="128206"/>
    <lineage>
        <taxon>Eukaryota</taxon>
        <taxon>Viridiplantae</taxon>
        <taxon>Streptophyta</taxon>
        <taxon>Embryophyta</taxon>
        <taxon>Bryophyta</taxon>
        <taxon>Sphagnophytina</taxon>
        <taxon>Sphagnopsida</taxon>
        <taxon>Sphagnales</taxon>
        <taxon>Sphagnaceae</taxon>
        <taxon>Sphagnum</taxon>
    </lineage>
</organism>
<name>A0ABP0VL49_9BRYO</name>
<accession>A0ABP0VL49</accession>
<evidence type="ECO:0000313" key="2">
    <source>
        <dbReference type="Proteomes" id="UP001497444"/>
    </source>
</evidence>
<evidence type="ECO:0000313" key="1">
    <source>
        <dbReference type="EMBL" id="CAK9254172.1"/>
    </source>
</evidence>
<keyword evidence="2" id="KW-1185">Reference proteome</keyword>
<comment type="caution">
    <text evidence="1">The sequence shown here is derived from an EMBL/GenBank/DDBJ whole genome shotgun (WGS) entry which is preliminary data.</text>
</comment>
<sequence>MSYATDIFTDPDSEGFKAMREVCRLIASHVRSPALASHPDIIAACDEMFVNTQIPALKVLVKSYLEEVLRRNHPTFFFTTEFDDMFTHRPFPKDIADPENPLLIHSFLSTDESRPEVGQLVFFDFKDLVSEEITRHEIYQTTAAEDPDPYDKQTQFLAKLRDELTKLSGQITEQLGW</sequence>
<reference evidence="1" key="1">
    <citation type="submission" date="2024-02" db="EMBL/GenBank/DDBJ databases">
        <authorList>
            <consortium name="ELIXIR-Norway"/>
            <consortium name="Elixir Norway"/>
        </authorList>
    </citation>
    <scope>NUCLEOTIDE SEQUENCE</scope>
</reference>
<dbReference type="EMBL" id="CAXAQS010000993">
    <property type="protein sequence ID" value="CAK9254172.1"/>
    <property type="molecule type" value="Genomic_DNA"/>
</dbReference>
<proteinExistence type="predicted"/>
<protein>
    <submittedName>
        <fullName evidence="1">Uncharacterized protein</fullName>
    </submittedName>
</protein>
<gene>
    <name evidence="1" type="ORF">CSSPJE1EN1_LOCUS29550</name>
</gene>